<gene>
    <name evidence="1" type="ORF">Glove_52g13</name>
</gene>
<proteinExistence type="predicted"/>
<organism evidence="1 2">
    <name type="scientific">Diversispora epigaea</name>
    <dbReference type="NCBI Taxonomy" id="1348612"/>
    <lineage>
        <taxon>Eukaryota</taxon>
        <taxon>Fungi</taxon>
        <taxon>Fungi incertae sedis</taxon>
        <taxon>Mucoromycota</taxon>
        <taxon>Glomeromycotina</taxon>
        <taxon>Glomeromycetes</taxon>
        <taxon>Diversisporales</taxon>
        <taxon>Diversisporaceae</taxon>
        <taxon>Diversispora</taxon>
    </lineage>
</organism>
<name>A0A397JPA0_9GLOM</name>
<dbReference type="EMBL" id="PQFF01000049">
    <property type="protein sequence ID" value="RHZ86300.1"/>
    <property type="molecule type" value="Genomic_DNA"/>
</dbReference>
<dbReference type="OrthoDB" id="2423005at2759"/>
<comment type="caution">
    <text evidence="1">The sequence shown here is derived from an EMBL/GenBank/DDBJ whole genome shotgun (WGS) entry which is preliminary data.</text>
</comment>
<dbReference type="AlphaFoldDB" id="A0A397JPA0"/>
<protein>
    <submittedName>
        <fullName evidence="1">Uncharacterized protein</fullName>
    </submittedName>
</protein>
<reference evidence="1 2" key="1">
    <citation type="submission" date="2018-08" db="EMBL/GenBank/DDBJ databases">
        <title>Genome and evolution of the arbuscular mycorrhizal fungus Diversispora epigaea (formerly Glomus versiforme) and its bacterial endosymbionts.</title>
        <authorList>
            <person name="Sun X."/>
            <person name="Fei Z."/>
            <person name="Harrison M."/>
        </authorList>
    </citation>
    <scope>NUCLEOTIDE SEQUENCE [LARGE SCALE GENOMIC DNA]</scope>
    <source>
        <strain evidence="1 2">IT104</strain>
    </source>
</reference>
<evidence type="ECO:0000313" key="2">
    <source>
        <dbReference type="Proteomes" id="UP000266861"/>
    </source>
</evidence>
<accession>A0A397JPA0</accession>
<evidence type="ECO:0000313" key="1">
    <source>
        <dbReference type="EMBL" id="RHZ86300.1"/>
    </source>
</evidence>
<dbReference type="Proteomes" id="UP000266861">
    <property type="component" value="Unassembled WGS sequence"/>
</dbReference>
<keyword evidence="2" id="KW-1185">Reference proteome</keyword>
<sequence length="160" mass="19020">MSSNNKDKIVNVEELDFSKFDYIVVHRSNSSVGEKSIEEKLENFELPSDYMDEDGNHPKKYWNLIGTFYPPKPGDHFEIKYVLPDKDNKNLFKKYYEDKKFINYLYELPKDKDKTKAFIDAFNTNDGIKELEFYIMGNLRNPNQNLVRELIFIPRVNLDC</sequence>